<proteinExistence type="predicted"/>
<sequence length="293" mass="33787">MIRLFFILITLFAVERVVSKRINIYKIKRVKTLIHQINNQYKYLLKGRSTYLNFYQWLILLISQTFVVYALVRYIVKKIFKYVEENYILFGKTLTIIFLALFLYFVIGYLLLCISKIYKFLYKIEDKITKTDLLISYFIISMYMTILIIFPGEFAKNYIIGLVGVTLSYFLNLKVLLRIIRTPKIADFKGQVKKTDGLDSMGVMAVIVLMMVVISLALAVCFISCSGKGVYTNNPTFFDLFYYTIITFATVGYGDISPVSPVAKFMSIVISMTSILCLTVFISSVLSYKGTEE</sequence>
<organism evidence="3 4">
    <name type="scientific">Intestinibacter bartlettii</name>
    <dbReference type="NCBI Taxonomy" id="261299"/>
    <lineage>
        <taxon>Bacteria</taxon>
        <taxon>Bacillati</taxon>
        <taxon>Bacillota</taxon>
        <taxon>Clostridia</taxon>
        <taxon>Peptostreptococcales</taxon>
        <taxon>Peptostreptococcaceae</taxon>
        <taxon>Intestinibacter</taxon>
    </lineage>
</organism>
<accession>A0ABS6DUB4</accession>
<keyword evidence="1" id="KW-0812">Transmembrane</keyword>
<dbReference type="InterPro" id="IPR013099">
    <property type="entry name" value="K_chnl_dom"/>
</dbReference>
<feature type="transmembrane region" description="Helical" evidence="1">
    <location>
        <begin position="133"/>
        <end position="151"/>
    </location>
</feature>
<evidence type="ECO:0000256" key="1">
    <source>
        <dbReference type="SAM" id="Phobius"/>
    </source>
</evidence>
<gene>
    <name evidence="3" type="ORF">KQI20_03090</name>
</gene>
<reference evidence="3 4" key="1">
    <citation type="submission" date="2021-06" db="EMBL/GenBank/DDBJ databases">
        <authorList>
            <person name="Sun Q."/>
            <person name="Li D."/>
        </authorList>
    </citation>
    <scope>NUCLEOTIDE SEQUENCE [LARGE SCALE GENOMIC DNA]</scope>
    <source>
        <strain evidence="3 4">N19</strain>
    </source>
</reference>
<evidence type="ECO:0000259" key="2">
    <source>
        <dbReference type="Pfam" id="PF07885"/>
    </source>
</evidence>
<keyword evidence="3" id="KW-0407">Ion channel</keyword>
<protein>
    <submittedName>
        <fullName evidence="3">Potassium channel family protein</fullName>
    </submittedName>
</protein>
<dbReference type="GO" id="GO:0034220">
    <property type="term" value="P:monoatomic ion transmembrane transport"/>
    <property type="evidence" value="ECO:0007669"/>
    <property type="project" value="UniProtKB-KW"/>
</dbReference>
<dbReference type="Pfam" id="PF07885">
    <property type="entry name" value="Ion_trans_2"/>
    <property type="match status" value="1"/>
</dbReference>
<feature type="transmembrane region" description="Helical" evidence="1">
    <location>
        <begin position="200"/>
        <end position="225"/>
    </location>
</feature>
<feature type="transmembrane region" description="Helical" evidence="1">
    <location>
        <begin position="237"/>
        <end position="253"/>
    </location>
</feature>
<dbReference type="Proteomes" id="UP001196301">
    <property type="component" value="Unassembled WGS sequence"/>
</dbReference>
<name>A0ABS6DUB4_9FIRM</name>
<keyword evidence="4" id="KW-1185">Reference proteome</keyword>
<evidence type="ECO:0000313" key="3">
    <source>
        <dbReference type="EMBL" id="MBU5335415.1"/>
    </source>
</evidence>
<feature type="transmembrane region" description="Helical" evidence="1">
    <location>
        <begin position="265"/>
        <end position="288"/>
    </location>
</feature>
<feature type="transmembrane region" description="Helical" evidence="1">
    <location>
        <begin position="96"/>
        <end position="121"/>
    </location>
</feature>
<feature type="transmembrane region" description="Helical" evidence="1">
    <location>
        <begin position="158"/>
        <end position="180"/>
    </location>
</feature>
<feature type="transmembrane region" description="Helical" evidence="1">
    <location>
        <begin position="54"/>
        <end position="76"/>
    </location>
</feature>
<feature type="domain" description="Potassium channel" evidence="2">
    <location>
        <begin position="216"/>
        <end position="286"/>
    </location>
</feature>
<keyword evidence="3" id="KW-0406">Ion transport</keyword>
<comment type="caution">
    <text evidence="3">The sequence shown here is derived from an EMBL/GenBank/DDBJ whole genome shotgun (WGS) entry which is preliminary data.</text>
</comment>
<evidence type="ECO:0000313" key="4">
    <source>
        <dbReference type="Proteomes" id="UP001196301"/>
    </source>
</evidence>
<dbReference type="EMBL" id="JAHLOQ010000005">
    <property type="protein sequence ID" value="MBU5335415.1"/>
    <property type="molecule type" value="Genomic_DNA"/>
</dbReference>
<dbReference type="RefSeq" id="WP_216568532.1">
    <property type="nucleotide sequence ID" value="NZ_JAHLOQ010000005.1"/>
</dbReference>
<keyword evidence="3" id="KW-0813">Transport</keyword>
<keyword evidence="1" id="KW-1133">Transmembrane helix</keyword>
<keyword evidence="1" id="KW-0472">Membrane</keyword>